<dbReference type="Gene3D" id="1.10.340.30">
    <property type="entry name" value="Hypothetical protein, domain 2"/>
    <property type="match status" value="1"/>
</dbReference>
<organism evidence="14">
    <name type="scientific">uncultured marine thaumarchaeote KM3_68_B04</name>
    <dbReference type="NCBI Taxonomy" id="1456242"/>
    <lineage>
        <taxon>Archaea</taxon>
        <taxon>Nitrososphaerota</taxon>
        <taxon>environmental samples</taxon>
    </lineage>
</organism>
<feature type="binding site" evidence="11">
    <location>
        <position position="198"/>
    </location>
    <ligand>
        <name>[4Fe-4S] cluster</name>
        <dbReference type="ChEBI" id="CHEBI:49883"/>
    </ligand>
</feature>
<comment type="catalytic activity">
    <reaction evidence="10">
        <text>Hydrolyzes mismatched double-stranded DNA and polynucleotides, releasing free thymine.</text>
        <dbReference type="EC" id="3.2.2.29"/>
    </reaction>
</comment>
<evidence type="ECO:0000256" key="2">
    <source>
        <dbReference type="ARBA" id="ARBA00022485"/>
    </source>
</evidence>
<keyword evidence="3 11" id="KW-0479">Metal-binding</keyword>
<keyword evidence="11 14" id="KW-0456">Lyase</keyword>
<keyword evidence="2 11" id="KW-0004">4Fe-4S</keyword>
<evidence type="ECO:0000256" key="5">
    <source>
        <dbReference type="ARBA" id="ARBA00022801"/>
    </source>
</evidence>
<dbReference type="GO" id="GO:0006285">
    <property type="term" value="P:base-excision repair, AP site formation"/>
    <property type="evidence" value="ECO:0007669"/>
    <property type="project" value="TreeGrafter"/>
</dbReference>
<sequence>MLNGGRKVQDVNTIFRLLSAQHPNAGSELEFNDAFQLLVATVLSAQSTDKRVNQVTRVLFRSFSTSALLHTANAREIEKIIRPVGLHKNKARSLTEIARIIEDEYGGTVPSKMEDLLRLPGVGRKTANVVLGHGLKLHAFPVDRHVLRVCNRIGLSEHTKAHSIELELTSVLDPNSWLQMSDSLIIHGRRICKPRPHCGKCRLTLCCRYFDEQA</sequence>
<dbReference type="InterPro" id="IPR000445">
    <property type="entry name" value="HhH_motif"/>
</dbReference>
<keyword evidence="14" id="KW-0540">Nuclease</keyword>
<dbReference type="AlphaFoldDB" id="A0A075HFY6"/>
<dbReference type="Pfam" id="PF00633">
    <property type="entry name" value="HHH"/>
    <property type="match status" value="1"/>
</dbReference>
<feature type="binding site" evidence="11">
    <location>
        <position position="207"/>
    </location>
    <ligand>
        <name>[4Fe-4S] cluster</name>
        <dbReference type="ChEBI" id="CHEBI:49883"/>
    </ligand>
</feature>
<name>A0A075HFY6_9ARCH</name>
<evidence type="ECO:0000256" key="6">
    <source>
        <dbReference type="ARBA" id="ARBA00023004"/>
    </source>
</evidence>
<dbReference type="HAMAP" id="MF_00942">
    <property type="entry name" value="Nth"/>
    <property type="match status" value="1"/>
</dbReference>
<accession>A0A075HFY6</accession>
<comment type="cofactor">
    <cofactor evidence="11">
        <name>[4Fe-4S] cluster</name>
        <dbReference type="ChEBI" id="CHEBI:49883"/>
    </cofactor>
    <text evidence="11">Binds 1 [4Fe-4S] cluster.</text>
</comment>
<evidence type="ECO:0000259" key="12">
    <source>
        <dbReference type="SMART" id="SM00278"/>
    </source>
</evidence>
<evidence type="ECO:0000256" key="7">
    <source>
        <dbReference type="ARBA" id="ARBA00023014"/>
    </source>
</evidence>
<dbReference type="GO" id="GO:0003677">
    <property type="term" value="F:DNA binding"/>
    <property type="evidence" value="ECO:0007669"/>
    <property type="project" value="UniProtKB-UniRule"/>
</dbReference>
<dbReference type="Gene3D" id="1.10.1670.10">
    <property type="entry name" value="Helix-hairpin-Helix base-excision DNA repair enzymes (C-terminal)"/>
    <property type="match status" value="1"/>
</dbReference>
<proteinExistence type="inferred from homology"/>
<dbReference type="GO" id="GO:0051539">
    <property type="term" value="F:4 iron, 4 sulfur cluster binding"/>
    <property type="evidence" value="ECO:0007669"/>
    <property type="project" value="UniProtKB-UniRule"/>
</dbReference>
<dbReference type="CDD" id="cd00056">
    <property type="entry name" value="ENDO3c"/>
    <property type="match status" value="1"/>
</dbReference>
<dbReference type="EC" id="4.2.99.18" evidence="11"/>
<protein>
    <recommendedName>
        <fullName evidence="11">Endonuclease III</fullName>
        <ecNumber evidence="11">4.2.99.18</ecNumber>
    </recommendedName>
    <alternativeName>
        <fullName evidence="11">DNA-(apurinic or apyrimidinic site) lyase</fullName>
    </alternativeName>
</protein>
<keyword evidence="7 11" id="KW-0411">Iron-sulfur</keyword>
<dbReference type="GO" id="GO:0140078">
    <property type="term" value="F:class I DNA-(apurinic or apyrimidinic site) endonuclease activity"/>
    <property type="evidence" value="ECO:0007669"/>
    <property type="project" value="UniProtKB-EC"/>
</dbReference>
<dbReference type="InterPro" id="IPR011257">
    <property type="entry name" value="DNA_glycosylase"/>
</dbReference>
<feature type="domain" description="Helix-hairpin-helix DNA-binding motif class 1" evidence="12">
    <location>
        <begin position="114"/>
        <end position="133"/>
    </location>
</feature>
<dbReference type="PROSITE" id="PS01155">
    <property type="entry name" value="ENDONUCLEASE_III_2"/>
    <property type="match status" value="1"/>
</dbReference>
<evidence type="ECO:0000313" key="14">
    <source>
        <dbReference type="EMBL" id="AIF14879.1"/>
    </source>
</evidence>
<comment type="catalytic activity">
    <reaction evidence="11">
        <text>2'-deoxyribonucleotide-(2'-deoxyribose 5'-phosphate)-2'-deoxyribonucleotide-DNA = a 3'-end 2'-deoxyribonucleotide-(2,3-dehydro-2,3-deoxyribose 5'-phosphate)-DNA + a 5'-end 5'-phospho-2'-deoxyribonucleoside-DNA + H(+)</text>
        <dbReference type="Rhea" id="RHEA:66592"/>
        <dbReference type="Rhea" id="RHEA-COMP:13180"/>
        <dbReference type="Rhea" id="RHEA-COMP:16897"/>
        <dbReference type="Rhea" id="RHEA-COMP:17067"/>
        <dbReference type="ChEBI" id="CHEBI:15378"/>
        <dbReference type="ChEBI" id="CHEBI:136412"/>
        <dbReference type="ChEBI" id="CHEBI:157695"/>
        <dbReference type="ChEBI" id="CHEBI:167181"/>
        <dbReference type="EC" id="4.2.99.18"/>
    </reaction>
</comment>
<evidence type="ECO:0000256" key="11">
    <source>
        <dbReference type="HAMAP-Rule" id="MF_00942"/>
    </source>
</evidence>
<dbReference type="InterPro" id="IPR004036">
    <property type="entry name" value="Endonuclease-III-like_CS2"/>
</dbReference>
<keyword evidence="14" id="KW-0255">Endonuclease</keyword>
<feature type="binding site" evidence="11">
    <location>
        <position position="201"/>
    </location>
    <ligand>
        <name>[4Fe-4S] cluster</name>
        <dbReference type="ChEBI" id="CHEBI:49883"/>
    </ligand>
</feature>
<dbReference type="GO" id="GO:0046872">
    <property type="term" value="F:metal ion binding"/>
    <property type="evidence" value="ECO:0007669"/>
    <property type="project" value="UniProtKB-KW"/>
</dbReference>
<evidence type="ECO:0000256" key="9">
    <source>
        <dbReference type="ARBA" id="ARBA00023295"/>
    </source>
</evidence>
<keyword evidence="6 11" id="KW-0408">Iron</keyword>
<keyword evidence="11" id="KW-0238">DNA-binding</keyword>
<gene>
    <name evidence="14" type="primary">NTH</name>
    <name evidence="11" type="synonym">nth</name>
</gene>
<reference evidence="14" key="1">
    <citation type="journal article" date="2014" name="Genome Biol. Evol.">
        <title>Pangenome evidence for extensive interdomain horizontal transfer affecting lineage core and shell genes in uncultured planktonic thaumarchaeota and euryarchaeota.</title>
        <authorList>
            <person name="Deschamps P."/>
            <person name="Zivanovic Y."/>
            <person name="Moreira D."/>
            <person name="Rodriguez-Valera F."/>
            <person name="Lopez-Garcia P."/>
        </authorList>
    </citation>
    <scope>NUCLEOTIDE SEQUENCE</scope>
</reference>
<dbReference type="SUPFAM" id="SSF48150">
    <property type="entry name" value="DNA-glycosylase"/>
    <property type="match status" value="1"/>
</dbReference>
<evidence type="ECO:0000256" key="10">
    <source>
        <dbReference type="ARBA" id="ARBA00052915"/>
    </source>
</evidence>
<dbReference type="Pfam" id="PF00730">
    <property type="entry name" value="HhH-GPD"/>
    <property type="match status" value="1"/>
</dbReference>
<dbReference type="InterPro" id="IPR003583">
    <property type="entry name" value="Hlx-hairpin-Hlx_DNA-bd_motif"/>
</dbReference>
<dbReference type="PIRSF" id="PIRSF001435">
    <property type="entry name" value="Nth"/>
    <property type="match status" value="1"/>
</dbReference>
<evidence type="ECO:0000259" key="13">
    <source>
        <dbReference type="SMART" id="SM00478"/>
    </source>
</evidence>
<evidence type="ECO:0000256" key="1">
    <source>
        <dbReference type="ARBA" id="ARBA00008343"/>
    </source>
</evidence>
<dbReference type="InterPro" id="IPR023170">
    <property type="entry name" value="HhH_base_excis_C"/>
</dbReference>
<dbReference type="FunFam" id="1.10.340.30:FF:000001">
    <property type="entry name" value="Endonuclease III"/>
    <property type="match status" value="1"/>
</dbReference>
<keyword evidence="8 11" id="KW-0234">DNA repair</keyword>
<feature type="binding site" evidence="11">
    <location>
        <position position="192"/>
    </location>
    <ligand>
        <name>[4Fe-4S] cluster</name>
        <dbReference type="ChEBI" id="CHEBI:49883"/>
    </ligand>
</feature>
<evidence type="ECO:0000256" key="8">
    <source>
        <dbReference type="ARBA" id="ARBA00023204"/>
    </source>
</evidence>
<comment type="function">
    <text evidence="11">DNA repair enzyme that has both DNA N-glycosylase activity and AP-lyase activity. The DNA N-glycosylase activity releases various damaged pyrimidines from DNA by cleaving the N-glycosidic bond, leaving an AP (apurinic/apyrimidinic) site. The AP-lyase activity cleaves the phosphodiester bond 3' to the AP site by a beta-elimination, leaving a 3'-terminal unsaturated sugar and a product with a terminal 5'-phosphate.</text>
</comment>
<dbReference type="PANTHER" id="PTHR10359">
    <property type="entry name" value="A/G-SPECIFIC ADENINE GLYCOSYLASE/ENDONUCLEASE III"/>
    <property type="match status" value="1"/>
</dbReference>
<comment type="similarity">
    <text evidence="1 11">Belongs to the Nth/MutY family.</text>
</comment>
<evidence type="ECO:0000256" key="3">
    <source>
        <dbReference type="ARBA" id="ARBA00022723"/>
    </source>
</evidence>
<feature type="domain" description="HhH-GPD" evidence="13">
    <location>
        <begin position="43"/>
        <end position="190"/>
    </location>
</feature>
<dbReference type="EMBL" id="KF901013">
    <property type="protein sequence ID" value="AIF14879.1"/>
    <property type="molecule type" value="Genomic_DNA"/>
</dbReference>
<keyword evidence="9 11" id="KW-0326">Glycosidase</keyword>
<keyword evidence="5 11" id="KW-0378">Hydrolase</keyword>
<keyword evidence="4 11" id="KW-0227">DNA damage</keyword>
<dbReference type="SMART" id="SM00278">
    <property type="entry name" value="HhH1"/>
    <property type="match status" value="1"/>
</dbReference>
<dbReference type="InterPro" id="IPR005759">
    <property type="entry name" value="Nth"/>
</dbReference>
<dbReference type="PANTHER" id="PTHR10359:SF18">
    <property type="entry name" value="ENDONUCLEASE III"/>
    <property type="match status" value="1"/>
</dbReference>
<dbReference type="GO" id="GO:0141016">
    <property type="term" value="F:G/T mismatch-specific thymine-DNA glycosylase activity"/>
    <property type="evidence" value="ECO:0007669"/>
    <property type="project" value="UniProtKB-EC"/>
</dbReference>
<dbReference type="SMART" id="SM00478">
    <property type="entry name" value="ENDO3c"/>
    <property type="match status" value="1"/>
</dbReference>
<dbReference type="InterPro" id="IPR003265">
    <property type="entry name" value="HhH-GPD_domain"/>
</dbReference>
<evidence type="ECO:0000256" key="4">
    <source>
        <dbReference type="ARBA" id="ARBA00022763"/>
    </source>
</evidence>